<keyword evidence="1" id="KW-1133">Transmembrane helix</keyword>
<evidence type="ECO:0008006" key="3">
    <source>
        <dbReference type="Google" id="ProtNLM"/>
    </source>
</evidence>
<comment type="caution">
    <text evidence="2">The sequence shown here is derived from an EMBL/GenBank/DDBJ whole genome shotgun (WGS) entry which is preliminary data.</text>
</comment>
<name>A0A396GFW3_MEDTR</name>
<keyword evidence="1" id="KW-0812">Transmembrane</keyword>
<protein>
    <recommendedName>
        <fullName evidence="3">Transmembrane protein</fullName>
    </recommendedName>
</protein>
<feature type="transmembrane region" description="Helical" evidence="1">
    <location>
        <begin position="12"/>
        <end position="35"/>
    </location>
</feature>
<dbReference type="AlphaFoldDB" id="A0A396GFW3"/>
<dbReference type="Proteomes" id="UP000265566">
    <property type="component" value="Chromosome 8"/>
</dbReference>
<keyword evidence="1" id="KW-0472">Membrane</keyword>
<dbReference type="Gramene" id="rna46263">
    <property type="protein sequence ID" value="RHN40152.1"/>
    <property type="gene ID" value="gene46263"/>
</dbReference>
<proteinExistence type="predicted"/>
<feature type="transmembrane region" description="Helical" evidence="1">
    <location>
        <begin position="47"/>
        <end position="72"/>
    </location>
</feature>
<gene>
    <name evidence="2" type="ORF">MtrunA17_Chr8g0351661</name>
</gene>
<reference evidence="2" key="1">
    <citation type="journal article" date="2018" name="Nat. Plants">
        <title>Whole-genome landscape of Medicago truncatula symbiotic genes.</title>
        <authorList>
            <person name="Pecrix Y."/>
            <person name="Gamas P."/>
            <person name="Carrere S."/>
        </authorList>
    </citation>
    <scope>NUCLEOTIDE SEQUENCE</scope>
    <source>
        <tissue evidence="2">Leaves</tissue>
    </source>
</reference>
<organism evidence="2">
    <name type="scientific">Medicago truncatula</name>
    <name type="common">Barrel medic</name>
    <name type="synonym">Medicago tribuloides</name>
    <dbReference type="NCBI Taxonomy" id="3880"/>
    <lineage>
        <taxon>Eukaryota</taxon>
        <taxon>Viridiplantae</taxon>
        <taxon>Streptophyta</taxon>
        <taxon>Embryophyta</taxon>
        <taxon>Tracheophyta</taxon>
        <taxon>Spermatophyta</taxon>
        <taxon>Magnoliopsida</taxon>
        <taxon>eudicotyledons</taxon>
        <taxon>Gunneridae</taxon>
        <taxon>Pentapetalae</taxon>
        <taxon>rosids</taxon>
        <taxon>fabids</taxon>
        <taxon>Fabales</taxon>
        <taxon>Fabaceae</taxon>
        <taxon>Papilionoideae</taxon>
        <taxon>50 kb inversion clade</taxon>
        <taxon>NPAAA clade</taxon>
        <taxon>Hologalegina</taxon>
        <taxon>IRL clade</taxon>
        <taxon>Trifolieae</taxon>
        <taxon>Medicago</taxon>
    </lineage>
</organism>
<dbReference type="EMBL" id="PSQE01000008">
    <property type="protein sequence ID" value="RHN40152.1"/>
    <property type="molecule type" value="Genomic_DNA"/>
</dbReference>
<evidence type="ECO:0000313" key="2">
    <source>
        <dbReference type="EMBL" id="RHN40152.1"/>
    </source>
</evidence>
<sequence length="86" mass="9741">MSHSGPYVGFVAYLTSASILVFVINTLLVSTFLYLHKSFMLFLLYKASFEIPSLCGSGCLLLVKHIVFVFVWREVSWPTMNPNALY</sequence>
<accession>A0A396GFW3</accession>
<evidence type="ECO:0000256" key="1">
    <source>
        <dbReference type="SAM" id="Phobius"/>
    </source>
</evidence>